<comment type="caution">
    <text evidence="3">The sequence shown here is derived from an EMBL/GenBank/DDBJ whole genome shotgun (WGS) entry which is preliminary data.</text>
</comment>
<reference evidence="3 4" key="1">
    <citation type="submission" date="2024-07" db="EMBL/GenBank/DDBJ databases">
        <title>Enhanced genomic and transcriptomic resources for Trichinella pseudospiralis and T. spiralis underpin the discovery of pronounced molecular differences between stages and species.</title>
        <authorList>
            <person name="Pasi K.K."/>
            <person name="La Rosa G."/>
            <person name="Gomez-Morales M.A."/>
            <person name="Tosini F."/>
            <person name="Sumanam S."/>
            <person name="Young N.D."/>
            <person name="Chang B.C."/>
            <person name="Robin G.B."/>
        </authorList>
    </citation>
    <scope>NUCLEOTIDE SEQUENCE [LARGE SCALE GENOMIC DNA]</scope>
    <source>
        <strain evidence="3">ISS534</strain>
    </source>
</reference>
<name>A0ABR3KWH8_TRISP</name>
<dbReference type="InterPro" id="IPR001619">
    <property type="entry name" value="Sec1-like"/>
</dbReference>
<dbReference type="InterPro" id="IPR036045">
    <property type="entry name" value="Sec1-like_sf"/>
</dbReference>
<dbReference type="Gene3D" id="1.25.40.60">
    <property type="match status" value="1"/>
</dbReference>
<dbReference type="InterPro" id="IPR043154">
    <property type="entry name" value="Sec-1-like_dom1"/>
</dbReference>
<evidence type="ECO:0000313" key="3">
    <source>
        <dbReference type="EMBL" id="KAL1243939.1"/>
    </source>
</evidence>
<dbReference type="Gene3D" id="3.40.50.2060">
    <property type="match status" value="1"/>
</dbReference>
<dbReference type="InterPro" id="IPR043127">
    <property type="entry name" value="Sec-1-like_dom3a"/>
</dbReference>
<keyword evidence="4" id="KW-1185">Reference proteome</keyword>
<dbReference type="Pfam" id="PF00995">
    <property type="entry name" value="Sec1"/>
    <property type="match status" value="1"/>
</dbReference>
<evidence type="ECO:0000256" key="2">
    <source>
        <dbReference type="SAM" id="MobiDB-lite"/>
    </source>
</evidence>
<comment type="similarity">
    <text evidence="1">Belongs to the STXBP/unc-18/SEC1 family.</text>
</comment>
<evidence type="ECO:0000256" key="1">
    <source>
        <dbReference type="ARBA" id="ARBA00009884"/>
    </source>
</evidence>
<protein>
    <submittedName>
        <fullName evidence="3">Vacuolar protein sorting-associated protein</fullName>
    </submittedName>
</protein>
<sequence length="805" mass="92304">MIRITGPGMKVLVMDKETTGIVSCAYAQSEVMQKEVYLFERIDTTVPRDPIKYLKCIVFVRPTPENIELLVRELQNPSYNQYYFYFSNVISKSEVKQLAEADEFEVVREVQEFYADFVALGSHLFSLNLFPAYHCLDWSPNALKRTIQGISSVILALKKPVTIRYQASSDMTKKLADNLKSLMAKESALFNIAGSSSDHCALLLILDRRFDAITPLLNQWTYQAMVHELFGIKNNRVSMEGVSGVRPEMRELLLNPLQDAFYAKNMYSNFGEIGQRIKEMMDEFQKKAQTHQKLESIADLKAFVEQYPQFKKMSGAVAKHVTLVSELSRLVSEYNLLEISELEQHLACYEEHTNSLKNIRRMLNHEKTSDLDATRLVMLYALRFESHPNNDIRGLVNQLRKRGLPEKYYHAIYDVVEFGAHQDLKGVENIYTQHRPLLSEILNELSKNRLKESVFPYASGCSPLARVHEVIVFIAGGVTYEESLAVNTFNQTGLMKVIIGGTTVHSGRSFIDEVINATQGVIRSGAGSSKLHLRKSYRFLIEVHWHIDEAVVLLLGVAHPRIQSAGNSFVSATDGPAMAHGDHLPFSKYQKKHKSSLQKHPDALNIVKGSQVNPVKKVTFQQRRSKVSTNDKSLKRQQGHSIRAKRSAYGPMLPEYTARWSRPLRRLSDADLYYLYHALEQLQRLAQEQMSDAKLDFNNNYYMQWTDPESNYYSFAEEFTNEEPVEELDDADADFDLIDDKPIILTRRNNLQAPYHQIIPYEIPVAYSDVISFEDLLQHLDEAELDRQIYALINQLNEQNAEYHK</sequence>
<evidence type="ECO:0000313" key="4">
    <source>
        <dbReference type="Proteomes" id="UP001558632"/>
    </source>
</evidence>
<accession>A0ABR3KWH8</accession>
<feature type="compositionally biased region" description="Polar residues" evidence="2">
    <location>
        <begin position="622"/>
        <end position="631"/>
    </location>
</feature>
<dbReference type="SUPFAM" id="SSF56815">
    <property type="entry name" value="Sec1/munc18-like (SM) proteins"/>
    <property type="match status" value="1"/>
</dbReference>
<dbReference type="Gene3D" id="3.90.830.10">
    <property type="entry name" value="Syntaxin Binding Protein 1, Chain A, domain 2"/>
    <property type="match status" value="1"/>
</dbReference>
<dbReference type="InterPro" id="IPR027482">
    <property type="entry name" value="Sec1-like_dom2"/>
</dbReference>
<dbReference type="EMBL" id="JBEUSY010000152">
    <property type="protein sequence ID" value="KAL1243939.1"/>
    <property type="molecule type" value="Genomic_DNA"/>
</dbReference>
<proteinExistence type="inferred from homology"/>
<gene>
    <name evidence="3" type="ORF">TSPI_09989</name>
</gene>
<feature type="region of interest" description="Disordered" evidence="2">
    <location>
        <begin position="622"/>
        <end position="643"/>
    </location>
</feature>
<dbReference type="PANTHER" id="PTHR11679">
    <property type="entry name" value="VESICLE PROTEIN SORTING-ASSOCIATED"/>
    <property type="match status" value="1"/>
</dbReference>
<dbReference type="Gene3D" id="3.40.50.1910">
    <property type="match status" value="1"/>
</dbReference>
<organism evidence="3 4">
    <name type="scientific">Trichinella spiralis</name>
    <name type="common">Trichina worm</name>
    <dbReference type="NCBI Taxonomy" id="6334"/>
    <lineage>
        <taxon>Eukaryota</taxon>
        <taxon>Metazoa</taxon>
        <taxon>Ecdysozoa</taxon>
        <taxon>Nematoda</taxon>
        <taxon>Enoplea</taxon>
        <taxon>Dorylaimia</taxon>
        <taxon>Trichinellida</taxon>
        <taxon>Trichinellidae</taxon>
        <taxon>Trichinella</taxon>
    </lineage>
</organism>
<dbReference type="Proteomes" id="UP001558632">
    <property type="component" value="Unassembled WGS sequence"/>
</dbReference>